<reference evidence="2" key="1">
    <citation type="journal article" date="2023" name="Mol. Phylogenet. Evol.">
        <title>Genome-scale phylogeny and comparative genomics of the fungal order Sordariales.</title>
        <authorList>
            <person name="Hensen N."/>
            <person name="Bonometti L."/>
            <person name="Westerberg I."/>
            <person name="Brannstrom I.O."/>
            <person name="Guillou S."/>
            <person name="Cros-Aarteil S."/>
            <person name="Calhoun S."/>
            <person name="Haridas S."/>
            <person name="Kuo A."/>
            <person name="Mondo S."/>
            <person name="Pangilinan J."/>
            <person name="Riley R."/>
            <person name="LaButti K."/>
            <person name="Andreopoulos B."/>
            <person name="Lipzen A."/>
            <person name="Chen C."/>
            <person name="Yan M."/>
            <person name="Daum C."/>
            <person name="Ng V."/>
            <person name="Clum A."/>
            <person name="Steindorff A."/>
            <person name="Ohm R.A."/>
            <person name="Martin F."/>
            <person name="Silar P."/>
            <person name="Natvig D.O."/>
            <person name="Lalanne C."/>
            <person name="Gautier V."/>
            <person name="Ament-Velasquez S.L."/>
            <person name="Kruys A."/>
            <person name="Hutchinson M.I."/>
            <person name="Powell A.J."/>
            <person name="Barry K."/>
            <person name="Miller A.N."/>
            <person name="Grigoriev I.V."/>
            <person name="Debuchy R."/>
            <person name="Gladieux P."/>
            <person name="Hiltunen Thoren M."/>
            <person name="Johannesson H."/>
        </authorList>
    </citation>
    <scope>NUCLEOTIDE SEQUENCE</scope>
    <source>
        <strain evidence="2">PSN293</strain>
    </source>
</reference>
<dbReference type="Proteomes" id="UP001301769">
    <property type="component" value="Unassembled WGS sequence"/>
</dbReference>
<sequence>MFRRDWSGLPADPIFGSNLAEIGYFVNDEDEIRSLDDPDSYFNFFLTKNERWNERQRFCFNAAIGDILRGRLENEDMKKVMLPLGTTDPSQPHVEIRVSDDLPSKKSRVIIFLGDDFQEFGVLAHRVLGGRGGVNKGSVINLIKELKKQTSSATDSASPGIIIANPGENFWWPEGKRTITFHGSTAIPMKSAVHLGYRSNEKRNTVPENRDYKEHVQYILEKVVPALVADTAKIDIIAIGKVADMVQEYLDQEYPDDDVGWSELCPRMNSLTTIAGNFDQAAVQSEGFKKFLTERAQAYVIGNGEAGSPVPLDVTAGGNVHICPTFSAGEDTVFTETILVNALGPILAGIQNISLREN</sequence>
<name>A0AAN7BAV0_9PEZI</name>
<dbReference type="InterPro" id="IPR053858">
    <property type="entry name" value="Arb2_dom"/>
</dbReference>
<dbReference type="PANTHER" id="PTHR21357:SF4">
    <property type="entry name" value="FAM172 FAMILY PROTEIN HOMOLOG CG10038"/>
    <property type="match status" value="1"/>
</dbReference>
<keyword evidence="3" id="KW-1185">Reference proteome</keyword>
<evidence type="ECO:0000313" key="3">
    <source>
        <dbReference type="Proteomes" id="UP001301769"/>
    </source>
</evidence>
<reference evidence="2" key="2">
    <citation type="submission" date="2023-05" db="EMBL/GenBank/DDBJ databases">
        <authorList>
            <consortium name="Lawrence Berkeley National Laboratory"/>
            <person name="Steindorff A."/>
            <person name="Hensen N."/>
            <person name="Bonometti L."/>
            <person name="Westerberg I."/>
            <person name="Brannstrom I.O."/>
            <person name="Guillou S."/>
            <person name="Cros-Aarteil S."/>
            <person name="Calhoun S."/>
            <person name="Haridas S."/>
            <person name="Kuo A."/>
            <person name="Mondo S."/>
            <person name="Pangilinan J."/>
            <person name="Riley R."/>
            <person name="Labutti K."/>
            <person name="Andreopoulos B."/>
            <person name="Lipzen A."/>
            <person name="Chen C."/>
            <person name="Yanf M."/>
            <person name="Daum C."/>
            <person name="Ng V."/>
            <person name="Clum A."/>
            <person name="Ohm R."/>
            <person name="Martin F."/>
            <person name="Silar P."/>
            <person name="Natvig D."/>
            <person name="Lalanne C."/>
            <person name="Gautier V."/>
            <person name="Ament-Velasquez S.L."/>
            <person name="Kruys A."/>
            <person name="Hutchinson M.I."/>
            <person name="Powell A.J."/>
            <person name="Barry K."/>
            <person name="Miller A.N."/>
            <person name="Grigoriev I.V."/>
            <person name="Debuchy R."/>
            <person name="Gladieux P."/>
            <person name="Thoren M.H."/>
            <person name="Johannesson H."/>
        </authorList>
    </citation>
    <scope>NUCLEOTIDE SEQUENCE</scope>
    <source>
        <strain evidence="2">PSN293</strain>
    </source>
</reference>
<organism evidence="2 3">
    <name type="scientific">Rhypophila decipiens</name>
    <dbReference type="NCBI Taxonomy" id="261697"/>
    <lineage>
        <taxon>Eukaryota</taxon>
        <taxon>Fungi</taxon>
        <taxon>Dikarya</taxon>
        <taxon>Ascomycota</taxon>
        <taxon>Pezizomycotina</taxon>
        <taxon>Sordariomycetes</taxon>
        <taxon>Sordariomycetidae</taxon>
        <taxon>Sordariales</taxon>
        <taxon>Naviculisporaceae</taxon>
        <taxon>Rhypophila</taxon>
    </lineage>
</organism>
<dbReference type="GO" id="GO:0005634">
    <property type="term" value="C:nucleus"/>
    <property type="evidence" value="ECO:0007669"/>
    <property type="project" value="TreeGrafter"/>
</dbReference>
<evidence type="ECO:0000259" key="1">
    <source>
        <dbReference type="Pfam" id="PF22749"/>
    </source>
</evidence>
<evidence type="ECO:0000313" key="2">
    <source>
        <dbReference type="EMBL" id="KAK4219051.1"/>
    </source>
</evidence>
<protein>
    <submittedName>
        <fullName evidence="2">Arb2 domain-containing protein</fullName>
    </submittedName>
</protein>
<dbReference type="AlphaFoldDB" id="A0AAN7BAV0"/>
<comment type="caution">
    <text evidence="2">The sequence shown here is derived from an EMBL/GenBank/DDBJ whole genome shotgun (WGS) entry which is preliminary data.</text>
</comment>
<gene>
    <name evidence="2" type="ORF">QBC37DRAFT_463409</name>
</gene>
<dbReference type="Pfam" id="PF22749">
    <property type="entry name" value="Arb2"/>
    <property type="match status" value="1"/>
</dbReference>
<dbReference type="GO" id="GO:0035197">
    <property type="term" value="F:siRNA binding"/>
    <property type="evidence" value="ECO:0007669"/>
    <property type="project" value="TreeGrafter"/>
</dbReference>
<dbReference type="PANTHER" id="PTHR21357">
    <property type="entry name" value="FAM172 FAMILY PROTEIN HOMOLOG CG10038"/>
    <property type="match status" value="1"/>
</dbReference>
<feature type="domain" description="Arb2" evidence="1">
    <location>
        <begin position="15"/>
        <end position="302"/>
    </location>
</feature>
<proteinExistence type="predicted"/>
<dbReference type="GO" id="GO:0031048">
    <property type="term" value="P:regulatory ncRNA-mediated heterochromatin formation"/>
    <property type="evidence" value="ECO:0007669"/>
    <property type="project" value="TreeGrafter"/>
</dbReference>
<dbReference type="EMBL" id="MU858050">
    <property type="protein sequence ID" value="KAK4219051.1"/>
    <property type="molecule type" value="Genomic_DNA"/>
</dbReference>
<dbReference type="InterPro" id="IPR048263">
    <property type="entry name" value="Arb2"/>
</dbReference>
<accession>A0AAN7BAV0</accession>